<reference evidence="5 6" key="1">
    <citation type="submission" date="2022-04" db="EMBL/GenBank/DDBJ databases">
        <title>Hymenobacter sp. isolated from the air.</title>
        <authorList>
            <person name="Won M."/>
            <person name="Lee C.-M."/>
            <person name="Woen H.-Y."/>
            <person name="Kwon S.-W."/>
        </authorList>
    </citation>
    <scope>NUCLEOTIDE SEQUENCE [LARGE SCALE GENOMIC DNA]</scope>
    <source>
        <strain evidence="6">5116 S-27</strain>
    </source>
</reference>
<dbReference type="SUPFAM" id="SSF46689">
    <property type="entry name" value="Homeodomain-like"/>
    <property type="match status" value="2"/>
</dbReference>
<organism evidence="5 6">
    <name type="scientific">Hymenobacter cellulosivorans</name>
    <dbReference type="NCBI Taxonomy" id="2932249"/>
    <lineage>
        <taxon>Bacteria</taxon>
        <taxon>Pseudomonadati</taxon>
        <taxon>Bacteroidota</taxon>
        <taxon>Cytophagia</taxon>
        <taxon>Cytophagales</taxon>
        <taxon>Hymenobacteraceae</taxon>
        <taxon>Hymenobacter</taxon>
    </lineage>
</organism>
<gene>
    <name evidence="5" type="ORF">MUN80_19950</name>
</gene>
<keyword evidence="3" id="KW-0804">Transcription</keyword>
<accession>A0ABY4F6D2</accession>
<dbReference type="InterPro" id="IPR009057">
    <property type="entry name" value="Homeodomain-like_sf"/>
</dbReference>
<evidence type="ECO:0000313" key="5">
    <source>
        <dbReference type="EMBL" id="UOQ52024.1"/>
    </source>
</evidence>
<evidence type="ECO:0000313" key="6">
    <source>
        <dbReference type="Proteomes" id="UP000831785"/>
    </source>
</evidence>
<sequence>MQPFFQFRTAEFTDNCQTTLHQQAGLLQADSTWQSDNGQLQFTDHFLLGGVQLTTMRGNLKQPLKLELDVERPWTAMLYQLDGQINSKSCAMRPLHIGHGHQNVMGDETTKNHYTFQGQDYASFSVHVEPEFFTQLVVGNEEWLTIHRARLDRIDPFVLLPPGIGISPKQRAIIQQIIECPYSGALKKLFLEARFLDLFIEQQTLLTQMKTRSSSRDRDTLHAIRDFLDTHYAEPPSLLELARLFGTNDFKLKKGFRELFGTTVFGYIAERRLTVAWQLLTLTDQPVQEVAESVGFVNAAHFATAFRRKFGQTPSQVRRVPHAHYADLVSMR</sequence>
<dbReference type="PRINTS" id="PR00032">
    <property type="entry name" value="HTHARAC"/>
</dbReference>
<dbReference type="InterPro" id="IPR053142">
    <property type="entry name" value="PchR_regulatory_protein"/>
</dbReference>
<name>A0ABY4F6D2_9BACT</name>
<dbReference type="InterPro" id="IPR020449">
    <property type="entry name" value="Tscrpt_reg_AraC-type_HTH"/>
</dbReference>
<dbReference type="SMART" id="SM00342">
    <property type="entry name" value="HTH_ARAC"/>
    <property type="match status" value="1"/>
</dbReference>
<dbReference type="PANTHER" id="PTHR47893">
    <property type="entry name" value="REGULATORY PROTEIN PCHR"/>
    <property type="match status" value="1"/>
</dbReference>
<dbReference type="Proteomes" id="UP000831785">
    <property type="component" value="Chromosome"/>
</dbReference>
<protein>
    <submittedName>
        <fullName evidence="5">AraC family transcriptional regulator</fullName>
    </submittedName>
</protein>
<evidence type="ECO:0000256" key="3">
    <source>
        <dbReference type="ARBA" id="ARBA00023163"/>
    </source>
</evidence>
<dbReference type="RefSeq" id="WP_244715621.1">
    <property type="nucleotide sequence ID" value="NZ_CP095049.1"/>
</dbReference>
<dbReference type="EMBL" id="CP095049">
    <property type="protein sequence ID" value="UOQ52024.1"/>
    <property type="molecule type" value="Genomic_DNA"/>
</dbReference>
<evidence type="ECO:0000256" key="1">
    <source>
        <dbReference type="ARBA" id="ARBA00023015"/>
    </source>
</evidence>
<evidence type="ECO:0000259" key="4">
    <source>
        <dbReference type="PROSITE" id="PS01124"/>
    </source>
</evidence>
<dbReference type="PANTHER" id="PTHR47893:SF1">
    <property type="entry name" value="REGULATORY PROTEIN PCHR"/>
    <property type="match status" value="1"/>
</dbReference>
<dbReference type="Pfam" id="PF12833">
    <property type="entry name" value="HTH_18"/>
    <property type="match status" value="1"/>
</dbReference>
<keyword evidence="2" id="KW-0238">DNA-binding</keyword>
<keyword evidence="6" id="KW-1185">Reference proteome</keyword>
<keyword evidence="1" id="KW-0805">Transcription regulation</keyword>
<evidence type="ECO:0000256" key="2">
    <source>
        <dbReference type="ARBA" id="ARBA00023125"/>
    </source>
</evidence>
<proteinExistence type="predicted"/>
<dbReference type="InterPro" id="IPR018060">
    <property type="entry name" value="HTH_AraC"/>
</dbReference>
<feature type="domain" description="HTH araC/xylS-type" evidence="4">
    <location>
        <begin position="222"/>
        <end position="320"/>
    </location>
</feature>
<dbReference type="Gene3D" id="1.10.10.60">
    <property type="entry name" value="Homeodomain-like"/>
    <property type="match status" value="2"/>
</dbReference>
<dbReference type="PROSITE" id="PS01124">
    <property type="entry name" value="HTH_ARAC_FAMILY_2"/>
    <property type="match status" value="1"/>
</dbReference>